<dbReference type="Pfam" id="PF07681">
    <property type="entry name" value="DoxX"/>
    <property type="match status" value="1"/>
</dbReference>
<sequence>MNTEPRYLPLIGRILLAAIFLLSGVSKLGAAGGTIGYIAAAGLPLPELAYVGAVALEIGGGILLIAGFKTRAVAAVLAVFSVVTAVVFHNAAGDQNQSIHLLKNLAIAGGLLQVAAFGAGRLSLDALRRSRGERSLAGSAANA</sequence>
<dbReference type="Proteomes" id="UP000246077">
    <property type="component" value="Unassembled WGS sequence"/>
</dbReference>
<proteinExistence type="inferred from homology"/>
<comment type="similarity">
    <text evidence="2">Belongs to the DoxX family.</text>
</comment>
<evidence type="ECO:0000313" key="9">
    <source>
        <dbReference type="Proteomes" id="UP000246077"/>
    </source>
</evidence>
<evidence type="ECO:0000256" key="4">
    <source>
        <dbReference type="ARBA" id="ARBA00022692"/>
    </source>
</evidence>
<dbReference type="InterPro" id="IPR051907">
    <property type="entry name" value="DoxX-like_oxidoreductase"/>
</dbReference>
<dbReference type="EMBL" id="QGLF01000001">
    <property type="protein sequence ID" value="PWR23542.1"/>
    <property type="molecule type" value="Genomic_DNA"/>
</dbReference>
<dbReference type="PANTHER" id="PTHR33452:SF1">
    <property type="entry name" value="INNER MEMBRANE PROTEIN YPHA-RELATED"/>
    <property type="match status" value="1"/>
</dbReference>
<organism evidence="8 9">
    <name type="scientific">Zavarzinia compransoris</name>
    <dbReference type="NCBI Taxonomy" id="1264899"/>
    <lineage>
        <taxon>Bacteria</taxon>
        <taxon>Pseudomonadati</taxon>
        <taxon>Pseudomonadota</taxon>
        <taxon>Alphaproteobacteria</taxon>
        <taxon>Rhodospirillales</taxon>
        <taxon>Zavarziniaceae</taxon>
        <taxon>Zavarzinia</taxon>
    </lineage>
</organism>
<feature type="transmembrane region" description="Helical" evidence="7">
    <location>
        <begin position="73"/>
        <end position="92"/>
    </location>
</feature>
<protein>
    <submittedName>
        <fullName evidence="8">LysR family transcriptional regulator</fullName>
    </submittedName>
</protein>
<accession>A0A317EAF6</accession>
<evidence type="ECO:0000256" key="5">
    <source>
        <dbReference type="ARBA" id="ARBA00022989"/>
    </source>
</evidence>
<keyword evidence="3" id="KW-1003">Cell membrane</keyword>
<dbReference type="PANTHER" id="PTHR33452">
    <property type="entry name" value="OXIDOREDUCTASE CATD-RELATED"/>
    <property type="match status" value="1"/>
</dbReference>
<feature type="transmembrane region" description="Helical" evidence="7">
    <location>
        <begin position="48"/>
        <end position="66"/>
    </location>
</feature>
<evidence type="ECO:0000256" key="1">
    <source>
        <dbReference type="ARBA" id="ARBA00004651"/>
    </source>
</evidence>
<evidence type="ECO:0000256" key="3">
    <source>
        <dbReference type="ARBA" id="ARBA00022475"/>
    </source>
</evidence>
<evidence type="ECO:0000256" key="2">
    <source>
        <dbReference type="ARBA" id="ARBA00006679"/>
    </source>
</evidence>
<comment type="subcellular location">
    <subcellularLocation>
        <location evidence="1">Cell membrane</location>
        <topology evidence="1">Multi-pass membrane protein</topology>
    </subcellularLocation>
</comment>
<dbReference type="InterPro" id="IPR032808">
    <property type="entry name" value="DoxX"/>
</dbReference>
<name>A0A317EAF6_9PROT</name>
<keyword evidence="9" id="KW-1185">Reference proteome</keyword>
<dbReference type="AlphaFoldDB" id="A0A317EAF6"/>
<evidence type="ECO:0000256" key="7">
    <source>
        <dbReference type="SAM" id="Phobius"/>
    </source>
</evidence>
<gene>
    <name evidence="8" type="ORF">DKG75_02920</name>
</gene>
<dbReference type="OrthoDB" id="9810206at2"/>
<keyword evidence="5 7" id="KW-1133">Transmembrane helix</keyword>
<evidence type="ECO:0000256" key="6">
    <source>
        <dbReference type="ARBA" id="ARBA00023136"/>
    </source>
</evidence>
<feature type="transmembrane region" description="Helical" evidence="7">
    <location>
        <begin position="7"/>
        <end position="28"/>
    </location>
</feature>
<keyword evidence="6 7" id="KW-0472">Membrane</keyword>
<dbReference type="RefSeq" id="WP_109919574.1">
    <property type="nucleotide sequence ID" value="NZ_QGLF01000001.1"/>
</dbReference>
<reference evidence="9" key="1">
    <citation type="submission" date="2018-05" db="EMBL/GenBank/DDBJ databases">
        <title>Zavarzinia sp. HR-AS.</title>
        <authorList>
            <person name="Lee Y."/>
            <person name="Jeon C.O."/>
        </authorList>
    </citation>
    <scope>NUCLEOTIDE SEQUENCE [LARGE SCALE GENOMIC DNA]</scope>
    <source>
        <strain evidence="9">DSM 1231</strain>
    </source>
</reference>
<keyword evidence="4 7" id="KW-0812">Transmembrane</keyword>
<dbReference type="GO" id="GO:0005886">
    <property type="term" value="C:plasma membrane"/>
    <property type="evidence" value="ECO:0007669"/>
    <property type="project" value="UniProtKB-SubCell"/>
</dbReference>
<comment type="caution">
    <text evidence="8">The sequence shown here is derived from an EMBL/GenBank/DDBJ whole genome shotgun (WGS) entry which is preliminary data.</text>
</comment>
<evidence type="ECO:0000313" key="8">
    <source>
        <dbReference type="EMBL" id="PWR23542.1"/>
    </source>
</evidence>
<feature type="transmembrane region" description="Helical" evidence="7">
    <location>
        <begin position="104"/>
        <end position="124"/>
    </location>
</feature>